<proteinExistence type="predicted"/>
<evidence type="ECO:0000256" key="2">
    <source>
        <dbReference type="SAM" id="Phobius"/>
    </source>
</evidence>
<keyword evidence="2" id="KW-1133">Transmembrane helix</keyword>
<dbReference type="InterPro" id="IPR057263">
    <property type="entry name" value="COR-B"/>
</dbReference>
<feature type="transmembrane region" description="Helical" evidence="2">
    <location>
        <begin position="269"/>
        <end position="291"/>
    </location>
</feature>
<evidence type="ECO:0000256" key="1">
    <source>
        <dbReference type="ARBA" id="ARBA00022737"/>
    </source>
</evidence>
<keyword evidence="2" id="KW-0812">Transmembrane</keyword>
<dbReference type="Gene3D" id="1.10.10.2200">
    <property type="match status" value="1"/>
</dbReference>
<accession>A0A450V0U5</accession>
<dbReference type="Gene3D" id="3.30.310.200">
    <property type="match status" value="1"/>
</dbReference>
<dbReference type="EMBL" id="CAADFF010000120">
    <property type="protein sequence ID" value="VFJ98428.1"/>
    <property type="molecule type" value="Genomic_DNA"/>
</dbReference>
<organism evidence="4">
    <name type="scientific">Candidatus Kentrum sp. LFY</name>
    <dbReference type="NCBI Taxonomy" id="2126342"/>
    <lineage>
        <taxon>Bacteria</taxon>
        <taxon>Pseudomonadati</taxon>
        <taxon>Pseudomonadota</taxon>
        <taxon>Gammaproteobacteria</taxon>
        <taxon>Candidatus Kentrum</taxon>
    </lineage>
</organism>
<dbReference type="AlphaFoldDB" id="A0A450V0U5"/>
<keyword evidence="2" id="KW-0472">Membrane</keyword>
<keyword evidence="1" id="KW-0677">Repeat</keyword>
<feature type="transmembrane region" description="Helical" evidence="2">
    <location>
        <begin position="297"/>
        <end position="319"/>
    </location>
</feature>
<gene>
    <name evidence="4" type="ORF">BECKLFY1418B_GA0070995_11201</name>
</gene>
<sequence>MRYPEKRLDFLIWAMAQFKLCYPSGNGPGNGASDRWIVPDLLPSDQPEQMEFDEQREGALRFRFRFERFLPRHVLNMFIVEHYRDIHDGLAWQHGVHLESRAWAGTAALVRADYQERVLTVAVCGAHVDKYFNALYASVSKILERMPKLQHEKLLYLDEAARVDDGRGFPVETTEKRGDRGAWANFDDLLAADAAGSREFVCRFGRYDLGRVLRPMPKREGSRADAVVEPATMEVSLPVPEIRKVPMPEPEPETRPVEARSSPWLNTMVIFSGLGGLAALVAGIASLIGWFSSFTSLGWGITLVLTGNVVLIAVLLVIGSRSRDRLRQRFPRVFRE</sequence>
<evidence type="ECO:0000313" key="4">
    <source>
        <dbReference type="EMBL" id="VFJ98428.1"/>
    </source>
</evidence>
<feature type="domain" description="C-terminal of Roc COR-B" evidence="3">
    <location>
        <begin position="59"/>
        <end position="203"/>
    </location>
</feature>
<protein>
    <submittedName>
        <fullName evidence="4">C-terminal of Roc, COR, domain</fullName>
    </submittedName>
</protein>
<name>A0A450V0U5_9GAMM</name>
<dbReference type="Pfam" id="PF25497">
    <property type="entry name" value="COR-B"/>
    <property type="match status" value="1"/>
</dbReference>
<evidence type="ECO:0000259" key="3">
    <source>
        <dbReference type="Pfam" id="PF25497"/>
    </source>
</evidence>
<reference evidence="4" key="1">
    <citation type="submission" date="2019-02" db="EMBL/GenBank/DDBJ databases">
        <authorList>
            <person name="Gruber-Vodicka R. H."/>
            <person name="Seah K. B. B."/>
        </authorList>
    </citation>
    <scope>NUCLEOTIDE SEQUENCE</scope>
    <source>
        <strain evidence="4">BECK_M7</strain>
    </source>
</reference>